<dbReference type="SMART" id="SM00324">
    <property type="entry name" value="RhoGAP"/>
    <property type="match status" value="1"/>
</dbReference>
<dbReference type="Pfam" id="PF00620">
    <property type="entry name" value="RhoGAP"/>
    <property type="match status" value="1"/>
</dbReference>
<feature type="region of interest" description="Disordered" evidence="2">
    <location>
        <begin position="786"/>
        <end position="936"/>
    </location>
</feature>
<keyword evidence="7" id="KW-1185">Reference proteome</keyword>
<feature type="region of interest" description="Disordered" evidence="2">
    <location>
        <begin position="652"/>
        <end position="677"/>
    </location>
</feature>
<dbReference type="GO" id="GO:0000935">
    <property type="term" value="C:division septum"/>
    <property type="evidence" value="ECO:0007669"/>
    <property type="project" value="TreeGrafter"/>
</dbReference>
<dbReference type="Gene3D" id="1.20.1270.60">
    <property type="entry name" value="Arfaptin homology (AH) domain/BAR domain"/>
    <property type="match status" value="2"/>
</dbReference>
<dbReference type="Proteomes" id="UP000789508">
    <property type="component" value="Unassembled WGS sequence"/>
</dbReference>
<dbReference type="InterPro" id="IPR000591">
    <property type="entry name" value="DEP_dom"/>
</dbReference>
<evidence type="ECO:0000259" key="4">
    <source>
        <dbReference type="PROSITE" id="PS50238"/>
    </source>
</evidence>
<dbReference type="PROSITE" id="PS50238">
    <property type="entry name" value="RHOGAP"/>
    <property type="match status" value="1"/>
</dbReference>
<sequence length="963" mass="110091">MTVLKFENSFWTSPNYAPGINALYDKLEQGRVENEEIVAFFKERIAVEEEYGKKLVELSNSDYRPDGFLRDDGASLKRTFESLKQECKVLGETHIELANNMTEMVLQPMLKYTEEHSMQLCASKEKITNNLKAHARMESEVEKSRISYVAKCETADQAELVADREARLREAEEKGRIKSHNSYPVMIVIICGQTFTEEELMKLLARMRANLQPRELRIPILGLYNDLYTGEDIAKWLLNNNPGTRTWREAENFGQELADQGFLRLIGAIGNAFIPSPSSYYQCQKKAFNLRYSEESSVNWGRLVNFSEEEPPEKRARKEAQEADDSYRHAVRKLDKTRLTLEETMTDHMNFLERAEVARLNSIKTSFLNYSGTFNSAIVAIQSMSERLIIYQEALRPETDLQFTLERYRTGPFCPRVIIYTNAYNGSANDQTFGVPLEEKAKHDLKFIPQIVTKCLSCITKGTVGWSDSDKRDLWLSQRPLSLIHALREEINDGGKIKLKKLREYDLPVVVGVLKLYFMELPECLLTFELYDAVKLLYSTNLEEHEEVTRRASIGNLLMTSLPDGNLYTLDIFISSIHSSIENFGADDPFPTTFSQIYGPILLRPQFNTALTLSDRHPQRLLKDLILYYNTIFRQNEPCDTTSSIMAEVMKRGSSNRDSTQSIKALHRSNRSSRTRESFSRNSISSIIIEEQEITQETTIINPVFEEDSSVKETENVPLNTTETPKKKDEPELIILSHNPDLIVEEIPLTSTISIPVDPKIDEQIKQQSIAMKEQIAPPIETTQEIKESASYAISSPSDSNHEQSFNESPTEYYNHKKYNGSNGLNQNQITVNSSVSSTRLVESHPNPITNDPPISPTSLRRNSRPLGNAGVRRNRHLQISTESLPKKQDSSVLENPQVTQSPENTFSPKADFNPQKNTSRSDKFARPPSRRFALDKQAFVDDLQPLQDIHISRREFEFDDED</sequence>
<dbReference type="PROSITE" id="PS50186">
    <property type="entry name" value="DEP"/>
    <property type="match status" value="1"/>
</dbReference>
<dbReference type="OrthoDB" id="2155291at2759"/>
<dbReference type="SUPFAM" id="SSF48350">
    <property type="entry name" value="GTPase activation domain, GAP"/>
    <property type="match status" value="1"/>
</dbReference>
<dbReference type="GO" id="GO:0005737">
    <property type="term" value="C:cytoplasm"/>
    <property type="evidence" value="ECO:0007669"/>
    <property type="project" value="TreeGrafter"/>
</dbReference>
<evidence type="ECO:0000313" key="6">
    <source>
        <dbReference type="EMBL" id="CAG8509634.1"/>
    </source>
</evidence>
<comment type="caution">
    <text evidence="6">The sequence shown here is derived from an EMBL/GenBank/DDBJ whole genome shotgun (WGS) entry which is preliminary data.</text>
</comment>
<dbReference type="SMART" id="SM00049">
    <property type="entry name" value="DEP"/>
    <property type="match status" value="1"/>
</dbReference>
<evidence type="ECO:0000256" key="2">
    <source>
        <dbReference type="SAM" id="MobiDB-lite"/>
    </source>
</evidence>
<feature type="compositionally biased region" description="Low complexity" evidence="2">
    <location>
        <begin position="789"/>
        <end position="799"/>
    </location>
</feature>
<feature type="compositionally biased region" description="Polar residues" evidence="2">
    <location>
        <begin position="820"/>
        <end position="841"/>
    </location>
</feature>
<dbReference type="GO" id="GO:0005886">
    <property type="term" value="C:plasma membrane"/>
    <property type="evidence" value="ECO:0007669"/>
    <property type="project" value="TreeGrafter"/>
</dbReference>
<organism evidence="6 7">
    <name type="scientific">Ambispora leptoticha</name>
    <dbReference type="NCBI Taxonomy" id="144679"/>
    <lineage>
        <taxon>Eukaryota</taxon>
        <taxon>Fungi</taxon>
        <taxon>Fungi incertae sedis</taxon>
        <taxon>Mucoromycota</taxon>
        <taxon>Glomeromycotina</taxon>
        <taxon>Glomeromycetes</taxon>
        <taxon>Archaeosporales</taxon>
        <taxon>Ambisporaceae</taxon>
        <taxon>Ambispora</taxon>
    </lineage>
</organism>
<feature type="compositionally biased region" description="Polar residues" evidence="2">
    <location>
        <begin position="891"/>
        <end position="908"/>
    </location>
</feature>
<dbReference type="GO" id="GO:0007010">
    <property type="term" value="P:cytoskeleton organization"/>
    <property type="evidence" value="ECO:0007669"/>
    <property type="project" value="TreeGrafter"/>
</dbReference>
<dbReference type="GO" id="GO:0005096">
    <property type="term" value="F:GTPase activator activity"/>
    <property type="evidence" value="ECO:0007669"/>
    <property type="project" value="TreeGrafter"/>
</dbReference>
<dbReference type="AlphaFoldDB" id="A0A9N8ZWN6"/>
<evidence type="ECO:0000256" key="1">
    <source>
        <dbReference type="PROSITE-ProRule" id="PRU01077"/>
    </source>
</evidence>
<dbReference type="InterPro" id="IPR001060">
    <property type="entry name" value="FCH_dom"/>
</dbReference>
<dbReference type="Pfam" id="PF00611">
    <property type="entry name" value="FCH"/>
    <property type="match status" value="1"/>
</dbReference>
<dbReference type="Gene3D" id="1.10.555.10">
    <property type="entry name" value="Rho GTPase activation protein"/>
    <property type="match status" value="1"/>
</dbReference>
<dbReference type="InterPro" id="IPR036390">
    <property type="entry name" value="WH_DNA-bd_sf"/>
</dbReference>
<accession>A0A9N8ZWN6</accession>
<dbReference type="GO" id="GO:0007264">
    <property type="term" value="P:small GTPase-mediated signal transduction"/>
    <property type="evidence" value="ECO:0007669"/>
    <property type="project" value="TreeGrafter"/>
</dbReference>
<protein>
    <submittedName>
        <fullName evidence="6">2498_t:CDS:1</fullName>
    </submittedName>
</protein>
<feature type="domain" description="DEP" evidence="3">
    <location>
        <begin position="207"/>
        <end position="285"/>
    </location>
</feature>
<dbReference type="SMART" id="SM00055">
    <property type="entry name" value="FCH"/>
    <property type="match status" value="1"/>
</dbReference>
<dbReference type="EMBL" id="CAJVPS010000797">
    <property type="protein sequence ID" value="CAG8509634.1"/>
    <property type="molecule type" value="Genomic_DNA"/>
</dbReference>
<feature type="domain" description="F-BAR" evidence="5">
    <location>
        <begin position="4"/>
        <end position="400"/>
    </location>
</feature>
<dbReference type="InterPro" id="IPR027267">
    <property type="entry name" value="AH/BAR_dom_sf"/>
</dbReference>
<gene>
    <name evidence="6" type="ORF">ALEPTO_LOCUS3906</name>
</gene>
<dbReference type="PROSITE" id="PS51741">
    <property type="entry name" value="F_BAR"/>
    <property type="match status" value="1"/>
</dbReference>
<keyword evidence="1" id="KW-0175">Coiled coil</keyword>
<evidence type="ECO:0000313" key="7">
    <source>
        <dbReference type="Proteomes" id="UP000789508"/>
    </source>
</evidence>
<name>A0A9N8ZWN6_9GLOM</name>
<dbReference type="SUPFAM" id="SSF103657">
    <property type="entry name" value="BAR/IMD domain-like"/>
    <property type="match status" value="1"/>
</dbReference>
<feature type="domain" description="Rho-GAP" evidence="4">
    <location>
        <begin position="435"/>
        <end position="633"/>
    </location>
</feature>
<feature type="compositionally biased region" description="Polar residues" evidence="2">
    <location>
        <begin position="803"/>
        <end position="812"/>
    </location>
</feature>
<proteinExistence type="predicted"/>
<evidence type="ECO:0000259" key="3">
    <source>
        <dbReference type="PROSITE" id="PS50186"/>
    </source>
</evidence>
<dbReference type="Pfam" id="PF00610">
    <property type="entry name" value="DEP"/>
    <property type="match status" value="1"/>
</dbReference>
<dbReference type="InterPro" id="IPR008936">
    <property type="entry name" value="Rho_GTPase_activation_prot"/>
</dbReference>
<dbReference type="PANTHER" id="PTHR23065:SF17">
    <property type="entry name" value="RHO-GTPASE-ACTIVATING PROTEIN RGD2"/>
    <property type="match status" value="1"/>
</dbReference>
<reference evidence="6" key="1">
    <citation type="submission" date="2021-06" db="EMBL/GenBank/DDBJ databases">
        <authorList>
            <person name="Kallberg Y."/>
            <person name="Tangrot J."/>
            <person name="Rosling A."/>
        </authorList>
    </citation>
    <scope>NUCLEOTIDE SEQUENCE</scope>
    <source>
        <strain evidence="6">FL130A</strain>
    </source>
</reference>
<dbReference type="SUPFAM" id="SSF46785">
    <property type="entry name" value="Winged helix' DNA-binding domain"/>
    <property type="match status" value="1"/>
</dbReference>
<dbReference type="PANTHER" id="PTHR23065">
    <property type="entry name" value="PROLINE-SERINE-THREONINE PHOSPHATASE INTERACTING PROTEIN 1"/>
    <property type="match status" value="1"/>
</dbReference>
<dbReference type="InterPro" id="IPR031160">
    <property type="entry name" value="F_BAR_dom"/>
</dbReference>
<evidence type="ECO:0000259" key="5">
    <source>
        <dbReference type="PROSITE" id="PS51741"/>
    </source>
</evidence>
<dbReference type="InterPro" id="IPR000198">
    <property type="entry name" value="RhoGAP_dom"/>
</dbReference>